<protein>
    <submittedName>
        <fullName evidence="1">Esterase</fullName>
    </submittedName>
</protein>
<proteinExistence type="predicted"/>
<dbReference type="Pfam" id="PF00756">
    <property type="entry name" value="Esterase"/>
    <property type="match status" value="1"/>
</dbReference>
<dbReference type="SUPFAM" id="SSF53474">
    <property type="entry name" value="alpha/beta-Hydrolases"/>
    <property type="match status" value="1"/>
</dbReference>
<evidence type="ECO:0000313" key="1">
    <source>
        <dbReference type="EMBL" id="RGO14126.1"/>
    </source>
</evidence>
<evidence type="ECO:0000313" key="2">
    <source>
        <dbReference type="Proteomes" id="UP000261087"/>
    </source>
</evidence>
<dbReference type="InterPro" id="IPR000801">
    <property type="entry name" value="Esterase-like"/>
</dbReference>
<dbReference type="Gene3D" id="3.40.50.1820">
    <property type="entry name" value="alpha/beta hydrolase"/>
    <property type="match status" value="1"/>
</dbReference>
<comment type="caution">
    <text evidence="1">The sequence shown here is derived from an EMBL/GenBank/DDBJ whole genome shotgun (WGS) entry which is preliminary data.</text>
</comment>
<dbReference type="PANTHER" id="PTHR48098:SF3">
    <property type="entry name" value="IRON(III) ENTEROBACTIN ESTERASE"/>
    <property type="match status" value="1"/>
</dbReference>
<gene>
    <name evidence="1" type="ORF">DXB31_00605</name>
</gene>
<dbReference type="GeneID" id="94018085"/>
<dbReference type="Proteomes" id="UP000261087">
    <property type="component" value="Unassembled WGS sequence"/>
</dbReference>
<organism evidence="1 2">
    <name type="scientific">Thomasclavelia spiroformis</name>
    <dbReference type="NCBI Taxonomy" id="29348"/>
    <lineage>
        <taxon>Bacteria</taxon>
        <taxon>Bacillati</taxon>
        <taxon>Bacillota</taxon>
        <taxon>Erysipelotrichia</taxon>
        <taxon>Erysipelotrichales</taxon>
        <taxon>Coprobacillaceae</taxon>
        <taxon>Thomasclavelia</taxon>
    </lineage>
</organism>
<dbReference type="EMBL" id="QSVF01000001">
    <property type="protein sequence ID" value="RGO14126.1"/>
    <property type="molecule type" value="Genomic_DNA"/>
</dbReference>
<name>A0A3E5FTD0_9FIRM</name>
<sequence length="250" mass="29772">MKVEYFKKYSNCLQRDMEFKIYGHGGIPLLVFPAQDGRFYDFENFGMINTISDKIEEGKVQVFCIDSVDSESWSDECGDKRHRVYIMEQWYYYVVDELVPTIFDINGNGKLIYTTGCSMGASHAANFMFRRPDLFQGCICLSGYYDSDLFFGDYHDEILYNNSPIQFLNGMSYDHPYVEMYRHRDIILCCGQGAWEDNMIRSTNRMKELLEYKDIPVWIDFWGKDVNHDWNWWQVQLPYFLNHILKKEED</sequence>
<dbReference type="InterPro" id="IPR050583">
    <property type="entry name" value="Mycobacterial_A85_antigen"/>
</dbReference>
<reference evidence="1 2" key="1">
    <citation type="submission" date="2018-08" db="EMBL/GenBank/DDBJ databases">
        <title>A genome reference for cultivated species of the human gut microbiota.</title>
        <authorList>
            <person name="Zou Y."/>
            <person name="Xue W."/>
            <person name="Luo G."/>
        </authorList>
    </citation>
    <scope>NUCLEOTIDE SEQUENCE [LARGE SCALE GENOMIC DNA]</scope>
    <source>
        <strain evidence="1 2">OM02-6</strain>
    </source>
</reference>
<accession>A0A3E5FTD0</accession>
<dbReference type="PANTHER" id="PTHR48098">
    <property type="entry name" value="ENTEROCHELIN ESTERASE-RELATED"/>
    <property type="match status" value="1"/>
</dbReference>
<dbReference type="InterPro" id="IPR029058">
    <property type="entry name" value="AB_hydrolase_fold"/>
</dbReference>
<dbReference type="RefSeq" id="WP_004609639.1">
    <property type="nucleotide sequence ID" value="NZ_CABKNM010000007.1"/>
</dbReference>
<dbReference type="AlphaFoldDB" id="A0A3E5FTD0"/>